<feature type="chain" id="PRO_5037745806" description="Outer membrane protein beta-barrel domain-containing protein" evidence="1">
    <location>
        <begin position="19"/>
        <end position="208"/>
    </location>
</feature>
<evidence type="ECO:0008006" key="4">
    <source>
        <dbReference type="Google" id="ProtNLM"/>
    </source>
</evidence>
<dbReference type="OrthoDB" id="1122635at2"/>
<dbReference type="Proteomes" id="UP000002215">
    <property type="component" value="Chromosome"/>
</dbReference>
<feature type="signal peptide" evidence="1">
    <location>
        <begin position="1"/>
        <end position="18"/>
    </location>
</feature>
<name>A0A979G9V8_CHIPD</name>
<dbReference type="AlphaFoldDB" id="A0A979G9V8"/>
<dbReference type="KEGG" id="cpi:Cpin_6203"/>
<proteinExistence type="predicted"/>
<organism evidence="2 3">
    <name type="scientific">Chitinophaga pinensis (strain ATCC 43595 / DSM 2588 / LMG 13176 / NBRC 15968 / NCIMB 11800 / UQM 2034)</name>
    <dbReference type="NCBI Taxonomy" id="485918"/>
    <lineage>
        <taxon>Bacteria</taxon>
        <taxon>Pseudomonadati</taxon>
        <taxon>Bacteroidota</taxon>
        <taxon>Chitinophagia</taxon>
        <taxon>Chitinophagales</taxon>
        <taxon>Chitinophagaceae</taxon>
        <taxon>Chitinophaga</taxon>
    </lineage>
</organism>
<keyword evidence="1" id="KW-0732">Signal</keyword>
<sequence>MKKILAALLVLAAQQTFAQSNQETLFSAKKNGKKTTIGAYGVPAAKFTPIDGKFGLLTGGYGGVLLNGKIMLGAGAYSLINNVETPTLNTAGYKDYVNLWYTGFVAEYIHNSDKLVHWTAGALLGGGGVGRRDKNKWDNDDWDHNNVYDQSGFFVAEPFANLEVNITKFLRLDVGASYRYIAGSSTAGITDGKIGGPSLNIGLKAGKF</sequence>
<reference evidence="2 3" key="2">
    <citation type="journal article" date="2010" name="Stand. Genomic Sci.">
        <title>Complete genome sequence of Chitinophaga pinensis type strain (UQM 2034).</title>
        <authorList>
            <person name="Glavina Del Rio T."/>
            <person name="Abt B."/>
            <person name="Spring S."/>
            <person name="Lapidus A."/>
            <person name="Nolan M."/>
            <person name="Tice H."/>
            <person name="Copeland A."/>
            <person name="Cheng J.F."/>
            <person name="Chen F."/>
            <person name="Bruce D."/>
            <person name="Goodwin L."/>
            <person name="Pitluck S."/>
            <person name="Ivanova N."/>
            <person name="Mavromatis K."/>
            <person name="Mikhailova N."/>
            <person name="Pati A."/>
            <person name="Chen A."/>
            <person name="Palaniappan K."/>
            <person name="Land M."/>
            <person name="Hauser L."/>
            <person name="Chang Y.J."/>
            <person name="Jeffries C.D."/>
            <person name="Chain P."/>
            <person name="Saunders E."/>
            <person name="Detter J.C."/>
            <person name="Brettin T."/>
            <person name="Rohde M."/>
            <person name="Goker M."/>
            <person name="Bristow J."/>
            <person name="Eisen J.A."/>
            <person name="Markowitz V."/>
            <person name="Hugenholtz P."/>
            <person name="Kyrpides N.C."/>
            <person name="Klenk H.P."/>
            <person name="Lucas S."/>
        </authorList>
    </citation>
    <scope>NUCLEOTIDE SEQUENCE [LARGE SCALE GENOMIC DNA]</scope>
    <source>
        <strain evidence="3">ATCC 43595 / DSM 2588 / LMG 13176 / NBRC 15968 / NCIMB 11800 / UQM 2034</strain>
    </source>
</reference>
<evidence type="ECO:0000313" key="3">
    <source>
        <dbReference type="Proteomes" id="UP000002215"/>
    </source>
</evidence>
<reference evidence="3" key="1">
    <citation type="submission" date="2009-08" db="EMBL/GenBank/DDBJ databases">
        <title>The complete genome of Chitinophaga pinensis DSM 2588.</title>
        <authorList>
            <consortium name="US DOE Joint Genome Institute (JGI-PGF)"/>
            <person name="Lucas S."/>
            <person name="Copeland A."/>
            <person name="Lapidus A."/>
            <person name="Glavina del Rio T."/>
            <person name="Dalin E."/>
            <person name="Tice H."/>
            <person name="Bruce D."/>
            <person name="Goodwin L."/>
            <person name="Pitluck S."/>
            <person name="Kyrpides N."/>
            <person name="Mavromatis K."/>
            <person name="Ivanova N."/>
            <person name="Mikhailova N."/>
            <person name="Sims D."/>
            <person name="Meinche L."/>
            <person name="Brettin T."/>
            <person name="Detter J.C."/>
            <person name="Han C."/>
            <person name="Larimer F."/>
            <person name="Land M."/>
            <person name="Hauser L."/>
            <person name="Markowitz V."/>
            <person name="Cheng J.-F."/>
            <person name="Hugenholtz P."/>
            <person name="Woyke T."/>
            <person name="Wu D."/>
            <person name="Spring S."/>
            <person name="Klenk H.-P."/>
            <person name="Eisen J.A."/>
        </authorList>
    </citation>
    <scope>NUCLEOTIDE SEQUENCE [LARGE SCALE GENOMIC DNA]</scope>
    <source>
        <strain evidence="3">ATCC 43595 / DSM 2588 / LMG 13176 / NBRC 15968 / NCIMB 11800 / UQM 2034</strain>
    </source>
</reference>
<evidence type="ECO:0000256" key="1">
    <source>
        <dbReference type="SAM" id="SignalP"/>
    </source>
</evidence>
<evidence type="ECO:0000313" key="2">
    <source>
        <dbReference type="EMBL" id="ACU63609.1"/>
    </source>
</evidence>
<dbReference type="RefSeq" id="WP_012793774.1">
    <property type="nucleotide sequence ID" value="NC_013132.1"/>
</dbReference>
<dbReference type="EMBL" id="CP001699">
    <property type="protein sequence ID" value="ACU63609.1"/>
    <property type="molecule type" value="Genomic_DNA"/>
</dbReference>
<gene>
    <name evidence="2" type="ordered locus">Cpin_6203</name>
</gene>
<accession>A0A979G9V8</accession>
<protein>
    <recommendedName>
        <fullName evidence="4">Outer membrane protein beta-barrel domain-containing protein</fullName>
    </recommendedName>
</protein>